<evidence type="ECO:0000256" key="6">
    <source>
        <dbReference type="SAM" id="Phobius"/>
    </source>
</evidence>
<feature type="transmembrane region" description="Helical" evidence="6">
    <location>
        <begin position="333"/>
        <end position="352"/>
    </location>
</feature>
<organism evidence="8 9">
    <name type="scientific">Nonomuraea antimicrobica</name>
    <dbReference type="NCBI Taxonomy" id="561173"/>
    <lineage>
        <taxon>Bacteria</taxon>
        <taxon>Bacillati</taxon>
        <taxon>Actinomycetota</taxon>
        <taxon>Actinomycetes</taxon>
        <taxon>Streptosporangiales</taxon>
        <taxon>Streptosporangiaceae</taxon>
        <taxon>Nonomuraea</taxon>
    </lineage>
</organism>
<evidence type="ECO:0000256" key="1">
    <source>
        <dbReference type="ARBA" id="ARBA00004651"/>
    </source>
</evidence>
<gene>
    <name evidence="8" type="ORF">GCM10022224_049620</name>
</gene>
<dbReference type="Pfam" id="PF07690">
    <property type="entry name" value="MFS_1"/>
    <property type="match status" value="1"/>
</dbReference>
<evidence type="ECO:0000256" key="5">
    <source>
        <dbReference type="ARBA" id="ARBA00023136"/>
    </source>
</evidence>
<feature type="transmembrane region" description="Helical" evidence="6">
    <location>
        <begin position="82"/>
        <end position="101"/>
    </location>
</feature>
<feature type="transmembrane region" description="Helical" evidence="6">
    <location>
        <begin position="140"/>
        <end position="165"/>
    </location>
</feature>
<dbReference type="Proteomes" id="UP001500902">
    <property type="component" value="Unassembled WGS sequence"/>
</dbReference>
<feature type="transmembrane region" description="Helical" evidence="6">
    <location>
        <begin position="214"/>
        <end position="237"/>
    </location>
</feature>
<comment type="subcellular location">
    <subcellularLocation>
        <location evidence="1">Cell membrane</location>
        <topology evidence="1">Multi-pass membrane protein</topology>
    </subcellularLocation>
</comment>
<dbReference type="RefSeq" id="WP_344882544.1">
    <property type="nucleotide sequence ID" value="NZ_BAAAZP010000090.1"/>
</dbReference>
<evidence type="ECO:0000256" key="2">
    <source>
        <dbReference type="ARBA" id="ARBA00022475"/>
    </source>
</evidence>
<feature type="transmembrane region" description="Helical" evidence="6">
    <location>
        <begin position="12"/>
        <end position="33"/>
    </location>
</feature>
<keyword evidence="9" id="KW-1185">Reference proteome</keyword>
<dbReference type="PANTHER" id="PTHR43124">
    <property type="entry name" value="PURINE EFFLUX PUMP PBUE"/>
    <property type="match status" value="1"/>
</dbReference>
<evidence type="ECO:0000313" key="8">
    <source>
        <dbReference type="EMBL" id="GAA3679454.1"/>
    </source>
</evidence>
<evidence type="ECO:0000256" key="4">
    <source>
        <dbReference type="ARBA" id="ARBA00022989"/>
    </source>
</evidence>
<dbReference type="EMBL" id="BAAAZP010000090">
    <property type="protein sequence ID" value="GAA3679454.1"/>
    <property type="molecule type" value="Genomic_DNA"/>
</dbReference>
<feature type="transmembrane region" description="Helical" evidence="6">
    <location>
        <begin position="45"/>
        <end position="70"/>
    </location>
</feature>
<reference evidence="9" key="1">
    <citation type="journal article" date="2019" name="Int. J. Syst. Evol. Microbiol.">
        <title>The Global Catalogue of Microorganisms (GCM) 10K type strain sequencing project: providing services to taxonomists for standard genome sequencing and annotation.</title>
        <authorList>
            <consortium name="The Broad Institute Genomics Platform"/>
            <consortium name="The Broad Institute Genome Sequencing Center for Infectious Disease"/>
            <person name="Wu L."/>
            <person name="Ma J."/>
        </authorList>
    </citation>
    <scope>NUCLEOTIDE SEQUENCE [LARGE SCALE GENOMIC DNA]</scope>
    <source>
        <strain evidence="9">JCM 16904</strain>
    </source>
</reference>
<keyword evidence="3 6" id="KW-0812">Transmembrane</keyword>
<dbReference type="InterPro" id="IPR050189">
    <property type="entry name" value="MFS_Efflux_Transporters"/>
</dbReference>
<feature type="transmembrane region" description="Helical" evidence="6">
    <location>
        <begin position="305"/>
        <end position="326"/>
    </location>
</feature>
<evidence type="ECO:0000256" key="3">
    <source>
        <dbReference type="ARBA" id="ARBA00022692"/>
    </source>
</evidence>
<dbReference type="InterPro" id="IPR036259">
    <property type="entry name" value="MFS_trans_sf"/>
</dbReference>
<accession>A0ABP7C4B5</accession>
<keyword evidence="2" id="KW-1003">Cell membrane</keyword>
<sequence length="391" mass="39322">MTMTDVPGAVRARWLAVTSVAVGTFTIVTSEMLPVSLLTSIAADLGVSAGTAGLTMSAPGLVAAVSAPLLAVTTRRVDRRMILIGLMALLAVANLAGALAPNHPVMLAARVLTGVSIGGFWAFAAGLGPRLVPERSVGRATSIILAGVSVASVLGVPAATFVSSFAGWRSAFAAAGVLALALLALLATTLPPLRPPAEPGTPRTPDKRSSWLSGPLKLVLVLTTLTISGHFAAYTYVRPFMEQVSHAGAALVGTALLVYGAAGVVGNFTAGAQAAKSPWRTLVVQVGLMTVAMAALVLVDLPPLVALVVWGLGYGGVGVTLQLWIMRAGGGELGTALFVGAFNVSIALGAFVGGRITDGVSVSAVMWAGAGLTLVSAAVAGIWGRSRTTGS</sequence>
<dbReference type="Gene3D" id="1.20.1250.20">
    <property type="entry name" value="MFS general substrate transporter like domains"/>
    <property type="match status" value="1"/>
</dbReference>
<keyword evidence="4 6" id="KW-1133">Transmembrane helix</keyword>
<comment type="caution">
    <text evidence="8">The sequence shown here is derived from an EMBL/GenBank/DDBJ whole genome shotgun (WGS) entry which is preliminary data.</text>
</comment>
<protein>
    <submittedName>
        <fullName evidence="8">MFS transporter</fullName>
    </submittedName>
</protein>
<dbReference type="PROSITE" id="PS50850">
    <property type="entry name" value="MFS"/>
    <property type="match status" value="1"/>
</dbReference>
<feature type="transmembrane region" description="Helical" evidence="6">
    <location>
        <begin position="282"/>
        <end position="299"/>
    </location>
</feature>
<evidence type="ECO:0000313" key="9">
    <source>
        <dbReference type="Proteomes" id="UP001500902"/>
    </source>
</evidence>
<name>A0ABP7C4B5_9ACTN</name>
<feature type="transmembrane region" description="Helical" evidence="6">
    <location>
        <begin position="171"/>
        <end position="193"/>
    </location>
</feature>
<dbReference type="SUPFAM" id="SSF103473">
    <property type="entry name" value="MFS general substrate transporter"/>
    <property type="match status" value="1"/>
</dbReference>
<evidence type="ECO:0000259" key="7">
    <source>
        <dbReference type="PROSITE" id="PS50850"/>
    </source>
</evidence>
<feature type="domain" description="Major facilitator superfamily (MFS) profile" evidence="7">
    <location>
        <begin position="16"/>
        <end position="388"/>
    </location>
</feature>
<dbReference type="InterPro" id="IPR011701">
    <property type="entry name" value="MFS"/>
</dbReference>
<feature type="transmembrane region" description="Helical" evidence="6">
    <location>
        <begin position="364"/>
        <end position="384"/>
    </location>
</feature>
<dbReference type="PANTHER" id="PTHR43124:SF3">
    <property type="entry name" value="CHLORAMPHENICOL EFFLUX PUMP RV0191"/>
    <property type="match status" value="1"/>
</dbReference>
<feature type="transmembrane region" description="Helical" evidence="6">
    <location>
        <begin position="249"/>
        <end position="270"/>
    </location>
</feature>
<dbReference type="CDD" id="cd17324">
    <property type="entry name" value="MFS_NepI_like"/>
    <property type="match status" value="1"/>
</dbReference>
<proteinExistence type="predicted"/>
<keyword evidence="5 6" id="KW-0472">Membrane</keyword>
<feature type="transmembrane region" description="Helical" evidence="6">
    <location>
        <begin position="107"/>
        <end position="128"/>
    </location>
</feature>
<dbReference type="InterPro" id="IPR020846">
    <property type="entry name" value="MFS_dom"/>
</dbReference>